<organism evidence="1 2">
    <name type="scientific">Exidia glandulosa HHB12029</name>
    <dbReference type="NCBI Taxonomy" id="1314781"/>
    <lineage>
        <taxon>Eukaryota</taxon>
        <taxon>Fungi</taxon>
        <taxon>Dikarya</taxon>
        <taxon>Basidiomycota</taxon>
        <taxon>Agaricomycotina</taxon>
        <taxon>Agaricomycetes</taxon>
        <taxon>Auriculariales</taxon>
        <taxon>Exidiaceae</taxon>
        <taxon>Exidia</taxon>
    </lineage>
</organism>
<reference evidence="1 2" key="1">
    <citation type="journal article" date="2016" name="Mol. Biol. Evol.">
        <title>Comparative Genomics of Early-Diverging Mushroom-Forming Fungi Provides Insights into the Origins of Lignocellulose Decay Capabilities.</title>
        <authorList>
            <person name="Nagy L.G."/>
            <person name="Riley R."/>
            <person name="Tritt A."/>
            <person name="Adam C."/>
            <person name="Daum C."/>
            <person name="Floudas D."/>
            <person name="Sun H."/>
            <person name="Yadav J.S."/>
            <person name="Pangilinan J."/>
            <person name="Larsson K.H."/>
            <person name="Matsuura K."/>
            <person name="Barry K."/>
            <person name="Labutti K."/>
            <person name="Kuo R."/>
            <person name="Ohm R.A."/>
            <person name="Bhattacharya S.S."/>
            <person name="Shirouzu T."/>
            <person name="Yoshinaga Y."/>
            <person name="Martin F.M."/>
            <person name="Grigoriev I.V."/>
            <person name="Hibbett D.S."/>
        </authorList>
    </citation>
    <scope>NUCLEOTIDE SEQUENCE [LARGE SCALE GENOMIC DNA]</scope>
    <source>
        <strain evidence="1 2">HHB12029</strain>
    </source>
</reference>
<protein>
    <submittedName>
        <fullName evidence="1">Uncharacterized protein</fullName>
    </submittedName>
</protein>
<dbReference type="EMBL" id="KV426155">
    <property type="protein sequence ID" value="KZV86470.1"/>
    <property type="molecule type" value="Genomic_DNA"/>
</dbReference>
<dbReference type="AlphaFoldDB" id="A0A165EAP6"/>
<evidence type="ECO:0000313" key="1">
    <source>
        <dbReference type="EMBL" id="KZV86470.1"/>
    </source>
</evidence>
<dbReference type="Proteomes" id="UP000077266">
    <property type="component" value="Unassembled WGS sequence"/>
</dbReference>
<name>A0A165EAP6_EXIGL</name>
<dbReference type="InParanoid" id="A0A165EAP6"/>
<sequence>MRNNGLNGILKVALKPASSHQEIIERFMQKESFQGQAKKLKLILMCMLRMRFPDTHPSWTPILCFGSYARLTFLRVTA</sequence>
<accession>A0A165EAP6</accession>
<proteinExistence type="predicted"/>
<gene>
    <name evidence="1" type="ORF">EXIGLDRAFT_224623</name>
</gene>
<keyword evidence="2" id="KW-1185">Reference proteome</keyword>
<evidence type="ECO:0000313" key="2">
    <source>
        <dbReference type="Proteomes" id="UP000077266"/>
    </source>
</evidence>